<dbReference type="GO" id="GO:0005737">
    <property type="term" value="C:cytoplasm"/>
    <property type="evidence" value="ECO:0007669"/>
    <property type="project" value="TreeGrafter"/>
</dbReference>
<reference evidence="8 9" key="1">
    <citation type="submission" date="2015-08" db="EMBL/GenBank/DDBJ databases">
        <title>Next Generation Sequencing and Analysis of the Genome of Puccinia sorghi L Schw, the Causal Agent of Maize Common Rust.</title>
        <authorList>
            <person name="Rochi L."/>
            <person name="Burguener G."/>
            <person name="Darino M."/>
            <person name="Turjanski A."/>
            <person name="Kreff E."/>
            <person name="Dieguez M.J."/>
            <person name="Sacco F."/>
        </authorList>
    </citation>
    <scope>NUCLEOTIDE SEQUENCE [LARGE SCALE GENOMIC DNA]</scope>
    <source>
        <strain evidence="8 9">RO10H11247</strain>
    </source>
</reference>
<evidence type="ECO:0000313" key="9">
    <source>
        <dbReference type="Proteomes" id="UP000037035"/>
    </source>
</evidence>
<feature type="compositionally biased region" description="Polar residues" evidence="6">
    <location>
        <begin position="484"/>
        <end position="494"/>
    </location>
</feature>
<dbReference type="PANTHER" id="PTHR46896:SF3">
    <property type="entry name" value="FI06413P-RELATED"/>
    <property type="match status" value="1"/>
</dbReference>
<dbReference type="VEuPathDB" id="FungiDB:VP01_2048g2"/>
<dbReference type="Gene3D" id="3.40.395.10">
    <property type="entry name" value="Adenoviral Proteinase, Chain A"/>
    <property type="match status" value="1"/>
</dbReference>
<dbReference type="InterPro" id="IPR038765">
    <property type="entry name" value="Papain-like_cys_pep_sf"/>
</dbReference>
<feature type="compositionally biased region" description="Basic residues" evidence="6">
    <location>
        <begin position="739"/>
        <end position="751"/>
    </location>
</feature>
<keyword evidence="5" id="KW-0378">Hydrolase</keyword>
<comment type="similarity">
    <text evidence="1">Belongs to the peptidase C48 family.</text>
</comment>
<feature type="region of interest" description="Disordered" evidence="6">
    <location>
        <begin position="456"/>
        <end position="494"/>
    </location>
</feature>
<evidence type="ECO:0000256" key="5">
    <source>
        <dbReference type="ARBA" id="ARBA00022801"/>
    </source>
</evidence>
<accession>A0A0L6VCP8</accession>
<name>A0A0L6VCP8_9BASI</name>
<evidence type="ECO:0000256" key="4">
    <source>
        <dbReference type="ARBA" id="ARBA00022786"/>
    </source>
</evidence>
<dbReference type="EMBL" id="LAVV01006891">
    <property type="protein sequence ID" value="KNZ57890.1"/>
    <property type="molecule type" value="Genomic_DNA"/>
</dbReference>
<evidence type="ECO:0000256" key="6">
    <source>
        <dbReference type="SAM" id="MobiDB-lite"/>
    </source>
</evidence>
<feature type="region of interest" description="Disordered" evidence="6">
    <location>
        <begin position="1"/>
        <end position="21"/>
    </location>
</feature>
<feature type="compositionally biased region" description="Polar residues" evidence="6">
    <location>
        <begin position="612"/>
        <end position="627"/>
    </location>
</feature>
<feature type="compositionally biased region" description="Polar residues" evidence="6">
    <location>
        <begin position="778"/>
        <end position="813"/>
    </location>
</feature>
<dbReference type="GO" id="GO:0006508">
    <property type="term" value="P:proteolysis"/>
    <property type="evidence" value="ECO:0007669"/>
    <property type="project" value="UniProtKB-KW"/>
</dbReference>
<feature type="region of interest" description="Disordered" evidence="6">
    <location>
        <begin position="602"/>
        <end position="823"/>
    </location>
</feature>
<dbReference type="PANTHER" id="PTHR46896">
    <property type="entry name" value="SENTRIN-SPECIFIC PROTEASE"/>
    <property type="match status" value="1"/>
</dbReference>
<feature type="region of interest" description="Disordered" evidence="6">
    <location>
        <begin position="197"/>
        <end position="251"/>
    </location>
</feature>
<protein>
    <recommendedName>
        <fullName evidence="7">Ubiquitin-like protease family profile domain-containing protein</fullName>
    </recommendedName>
</protein>
<dbReference type="AlphaFoldDB" id="A0A0L6VCP8"/>
<feature type="domain" description="Ubiquitin-like protease family profile" evidence="7">
    <location>
        <begin position="76"/>
        <end position="384"/>
    </location>
</feature>
<dbReference type="GO" id="GO:0016926">
    <property type="term" value="P:protein desumoylation"/>
    <property type="evidence" value="ECO:0007669"/>
    <property type="project" value="TreeGrafter"/>
</dbReference>
<keyword evidence="2" id="KW-0597">Phosphoprotein</keyword>
<feature type="compositionally biased region" description="Polar residues" evidence="6">
    <location>
        <begin position="215"/>
        <end position="238"/>
    </location>
</feature>
<organism evidence="8 9">
    <name type="scientific">Puccinia sorghi</name>
    <dbReference type="NCBI Taxonomy" id="27349"/>
    <lineage>
        <taxon>Eukaryota</taxon>
        <taxon>Fungi</taxon>
        <taxon>Dikarya</taxon>
        <taxon>Basidiomycota</taxon>
        <taxon>Pucciniomycotina</taxon>
        <taxon>Pucciniomycetes</taxon>
        <taxon>Pucciniales</taxon>
        <taxon>Pucciniaceae</taxon>
        <taxon>Puccinia</taxon>
    </lineage>
</organism>
<feature type="region of interest" description="Disordered" evidence="6">
    <location>
        <begin position="568"/>
        <end position="590"/>
    </location>
</feature>
<evidence type="ECO:0000259" key="7">
    <source>
        <dbReference type="PROSITE" id="PS50600"/>
    </source>
</evidence>
<gene>
    <name evidence="8" type="ORF">VP01_2048g2</name>
</gene>
<evidence type="ECO:0000256" key="3">
    <source>
        <dbReference type="ARBA" id="ARBA00022670"/>
    </source>
</evidence>
<dbReference type="InterPro" id="IPR051947">
    <property type="entry name" value="Sentrin-specific_protease"/>
</dbReference>
<sequence>MAARVNASHQKTDAKRESPNVQVTPRYNTRHSLSRSSIQRPIDLPSPLLPGPSVTGPDGDIALIWPFEGDCNSRSVAITNGDLKRLADGEFLNDTLIEFGLKWELCQIEKRSPELVASIHLFNSFFFQKLSGCKSKEKTAAGEAEAYAGVRKWTKGIDIFKKDFLVIPINEHMHWYFMIVLNPGKLLDPQIHLPETNSHTSCTPMRTRLTHRSENSVAKQLSPTTPESQDGLATSPFFTSRDETSRSKFTSVEQATAAETALANDLLTNVNVAVNNSAQALQDMELDDEKSFAQEGGTNPKCSTTDAIDDMELPYVFTLDSLGTPHRPQSTTILRYLINEAKDKLETTLPESLAKSVCIKKVPVPEQPNFCDCGLYLIHAFKTFFSKPQPMLRWILDYNSKKGQKEQRQSEICEVWNAAGAAQARQALRDQLWKLIPQYREIVTLRKANAERKKEQARIRKLSCADEPRDSHHDSAKKPRLSYSEPSGQISTIVSPNPVSCVESLVRPTPKPFLEESSSSDSEYVSFTKTNNKKSKTTKSLSPAQGQSIDAVADQRDIIPDPFRGAILTKNDTLQDPSAGATSTKEDAMMHVTDSRSVTPDISLMFPGFSPLSGQTPECSPSQNQQAEGCPTDTHGQPPVAPRVESPVDLLQSPEATTPPEEDPNYDGEALSPDEDHSSEESSLTEIDSSVHCSSSPPAPTPAPGTRKFKGNESSTADAACLPIDRQNEHSTSAFKAFRPQKRKKSNHKNNIKNIRQNFLSNNNRNNTHSRENHNQDHSITSFPHSNSRSENHQTNNSPTSRADNSFKQNGADSNHPVMVDDD</sequence>
<feature type="compositionally biased region" description="Basic and acidic residues" evidence="6">
    <location>
        <begin position="456"/>
        <end position="477"/>
    </location>
</feature>
<feature type="compositionally biased region" description="Low complexity" evidence="6">
    <location>
        <begin position="752"/>
        <end position="767"/>
    </location>
</feature>
<evidence type="ECO:0000256" key="2">
    <source>
        <dbReference type="ARBA" id="ARBA00022553"/>
    </source>
</evidence>
<dbReference type="GO" id="GO:0005634">
    <property type="term" value="C:nucleus"/>
    <property type="evidence" value="ECO:0007669"/>
    <property type="project" value="TreeGrafter"/>
</dbReference>
<keyword evidence="4" id="KW-0833">Ubl conjugation pathway</keyword>
<comment type="caution">
    <text evidence="8">The sequence shown here is derived from an EMBL/GenBank/DDBJ whole genome shotgun (WGS) entry which is preliminary data.</text>
</comment>
<feature type="compositionally biased region" description="Polar residues" evidence="6">
    <location>
        <begin position="570"/>
        <end position="583"/>
    </location>
</feature>
<dbReference type="Pfam" id="PF02902">
    <property type="entry name" value="Peptidase_C48"/>
    <property type="match status" value="2"/>
</dbReference>
<dbReference type="PROSITE" id="PS50600">
    <property type="entry name" value="ULP_PROTEASE"/>
    <property type="match status" value="1"/>
</dbReference>
<evidence type="ECO:0000256" key="1">
    <source>
        <dbReference type="ARBA" id="ARBA00005234"/>
    </source>
</evidence>
<dbReference type="Proteomes" id="UP000037035">
    <property type="component" value="Unassembled WGS sequence"/>
</dbReference>
<proteinExistence type="inferred from homology"/>
<dbReference type="OrthoDB" id="2507643at2759"/>
<dbReference type="InterPro" id="IPR003653">
    <property type="entry name" value="Peptidase_C48_C"/>
</dbReference>
<evidence type="ECO:0000313" key="8">
    <source>
        <dbReference type="EMBL" id="KNZ57890.1"/>
    </source>
</evidence>
<dbReference type="STRING" id="27349.A0A0L6VCP8"/>
<keyword evidence="9" id="KW-1185">Reference proteome</keyword>
<feature type="compositionally biased region" description="Polar residues" evidence="6">
    <location>
        <begin position="684"/>
        <end position="693"/>
    </location>
</feature>
<dbReference type="SUPFAM" id="SSF54001">
    <property type="entry name" value="Cysteine proteinases"/>
    <property type="match status" value="1"/>
</dbReference>
<dbReference type="GO" id="GO:0070139">
    <property type="term" value="F:SUMO-specific endopeptidase activity"/>
    <property type="evidence" value="ECO:0007669"/>
    <property type="project" value="TreeGrafter"/>
</dbReference>
<keyword evidence="3" id="KW-0645">Protease</keyword>